<comment type="caution">
    <text evidence="2">The sequence shown here is derived from an EMBL/GenBank/DDBJ whole genome shotgun (WGS) entry which is preliminary data.</text>
</comment>
<keyword evidence="1" id="KW-0812">Transmembrane</keyword>
<gene>
    <name evidence="2" type="ORF">HGA07_06210</name>
</gene>
<name>A0A7X6LW45_9NOCA</name>
<dbReference type="RefSeq" id="WP_157171443.1">
    <property type="nucleotide sequence ID" value="NZ_CAWPHS010000034.1"/>
</dbReference>
<feature type="transmembrane region" description="Helical" evidence="1">
    <location>
        <begin position="33"/>
        <end position="52"/>
    </location>
</feature>
<dbReference type="AlphaFoldDB" id="A0A7X6LW45"/>
<keyword evidence="1" id="KW-0472">Membrane</keyword>
<feature type="transmembrane region" description="Helical" evidence="1">
    <location>
        <begin position="64"/>
        <end position="86"/>
    </location>
</feature>
<accession>A0A7X6LW45</accession>
<keyword evidence="1" id="KW-1133">Transmembrane helix</keyword>
<sequence length="87" mass="8852">MTAHNILSAQWEDVGPQAPPGAGVTTVVLRNLIWLHLLATAVAVGCWIHLAGRRGVARAKVSRVALGVVALGLATAGAGEILGAAMH</sequence>
<evidence type="ECO:0000256" key="1">
    <source>
        <dbReference type="SAM" id="Phobius"/>
    </source>
</evidence>
<proteinExistence type="predicted"/>
<keyword evidence="3" id="KW-1185">Reference proteome</keyword>
<dbReference type="Proteomes" id="UP000523447">
    <property type="component" value="Unassembled WGS sequence"/>
</dbReference>
<evidence type="ECO:0000313" key="3">
    <source>
        <dbReference type="Proteomes" id="UP000523447"/>
    </source>
</evidence>
<organism evidence="2 3">
    <name type="scientific">Nocardia veterana</name>
    <dbReference type="NCBI Taxonomy" id="132249"/>
    <lineage>
        <taxon>Bacteria</taxon>
        <taxon>Bacillati</taxon>
        <taxon>Actinomycetota</taxon>
        <taxon>Actinomycetes</taxon>
        <taxon>Mycobacteriales</taxon>
        <taxon>Nocardiaceae</taxon>
        <taxon>Nocardia</taxon>
    </lineage>
</organism>
<protein>
    <submittedName>
        <fullName evidence="2">Uncharacterized protein</fullName>
    </submittedName>
</protein>
<dbReference type="EMBL" id="JAAXPE010000004">
    <property type="protein sequence ID" value="NKY85216.1"/>
    <property type="molecule type" value="Genomic_DNA"/>
</dbReference>
<reference evidence="2 3" key="1">
    <citation type="submission" date="2020-04" db="EMBL/GenBank/DDBJ databases">
        <title>MicrobeNet Type strains.</title>
        <authorList>
            <person name="Nicholson A.C."/>
        </authorList>
    </citation>
    <scope>NUCLEOTIDE SEQUENCE [LARGE SCALE GENOMIC DNA]</scope>
    <source>
        <strain evidence="2 3">DSM 44445</strain>
    </source>
</reference>
<evidence type="ECO:0000313" key="2">
    <source>
        <dbReference type="EMBL" id="NKY85216.1"/>
    </source>
</evidence>